<evidence type="ECO:0000313" key="1">
    <source>
        <dbReference type="EMBL" id="JAH04467.1"/>
    </source>
</evidence>
<dbReference type="AlphaFoldDB" id="A0A0E9PJK1"/>
<reference evidence="1" key="2">
    <citation type="journal article" date="2015" name="Fish Shellfish Immunol.">
        <title>Early steps in the European eel (Anguilla anguilla)-Vibrio vulnificus interaction in the gills: Role of the RtxA13 toxin.</title>
        <authorList>
            <person name="Callol A."/>
            <person name="Pajuelo D."/>
            <person name="Ebbesson L."/>
            <person name="Teles M."/>
            <person name="MacKenzie S."/>
            <person name="Amaro C."/>
        </authorList>
    </citation>
    <scope>NUCLEOTIDE SEQUENCE</scope>
</reference>
<accession>A0A0E9PJK1</accession>
<dbReference type="EMBL" id="GBXM01104110">
    <property type="protein sequence ID" value="JAH04467.1"/>
    <property type="molecule type" value="Transcribed_RNA"/>
</dbReference>
<organism evidence="1">
    <name type="scientific">Anguilla anguilla</name>
    <name type="common">European freshwater eel</name>
    <name type="synonym">Muraena anguilla</name>
    <dbReference type="NCBI Taxonomy" id="7936"/>
    <lineage>
        <taxon>Eukaryota</taxon>
        <taxon>Metazoa</taxon>
        <taxon>Chordata</taxon>
        <taxon>Craniata</taxon>
        <taxon>Vertebrata</taxon>
        <taxon>Euteleostomi</taxon>
        <taxon>Actinopterygii</taxon>
        <taxon>Neopterygii</taxon>
        <taxon>Teleostei</taxon>
        <taxon>Anguilliformes</taxon>
        <taxon>Anguillidae</taxon>
        <taxon>Anguilla</taxon>
    </lineage>
</organism>
<reference evidence="1" key="1">
    <citation type="submission" date="2014-11" db="EMBL/GenBank/DDBJ databases">
        <authorList>
            <person name="Amaro Gonzalez C."/>
        </authorList>
    </citation>
    <scope>NUCLEOTIDE SEQUENCE</scope>
</reference>
<protein>
    <submittedName>
        <fullName evidence="1">Uncharacterized protein</fullName>
    </submittedName>
</protein>
<name>A0A0E9PJK1_ANGAN</name>
<proteinExistence type="predicted"/>
<sequence length="101" mass="11247">MPNFCLCSCLCVIDRAPHCSLIHVSTYSLKDSSALGGHLTKLQGLGNVRGLLFLFTAWKLVHLQYRNLELLTSAIDRSAGQAVNPEVSKRLLCLFTLLYHM</sequence>